<keyword evidence="2" id="KW-0808">Transferase</keyword>
<reference evidence="2 3" key="1">
    <citation type="submission" date="2018-09" db="EMBL/GenBank/DDBJ databases">
        <title>Isolation, diversity and antifungal activity of actinobacteria from wheat.</title>
        <authorList>
            <person name="Han C."/>
        </authorList>
    </citation>
    <scope>NUCLEOTIDE SEQUENCE [LARGE SCALE GENOMIC DNA]</scope>
    <source>
        <strain evidence="2 3">NEAU-YY265</strain>
    </source>
</reference>
<dbReference type="InterPro" id="IPR029063">
    <property type="entry name" value="SAM-dependent_MTases_sf"/>
</dbReference>
<dbReference type="GO" id="GO:0032259">
    <property type="term" value="P:methylation"/>
    <property type="evidence" value="ECO:0007669"/>
    <property type="project" value="UniProtKB-KW"/>
</dbReference>
<feature type="domain" description="Methyltransferase type 12" evidence="1">
    <location>
        <begin position="69"/>
        <end position="147"/>
    </location>
</feature>
<keyword evidence="3" id="KW-1185">Reference proteome</keyword>
<comment type="caution">
    <text evidence="2">The sequence shown here is derived from an EMBL/GenBank/DDBJ whole genome shotgun (WGS) entry which is preliminary data.</text>
</comment>
<protein>
    <submittedName>
        <fullName evidence="2">Methyltransferase domain-containing protein</fullName>
    </submittedName>
</protein>
<dbReference type="InterPro" id="IPR013217">
    <property type="entry name" value="Methyltransf_12"/>
</dbReference>
<organism evidence="2 3">
    <name type="scientific">Jiangella rhizosphaerae</name>
    <dbReference type="NCBI Taxonomy" id="2293569"/>
    <lineage>
        <taxon>Bacteria</taxon>
        <taxon>Bacillati</taxon>
        <taxon>Actinomycetota</taxon>
        <taxon>Actinomycetes</taxon>
        <taxon>Jiangellales</taxon>
        <taxon>Jiangellaceae</taxon>
        <taxon>Jiangella</taxon>
    </lineage>
</organism>
<keyword evidence="2" id="KW-0489">Methyltransferase</keyword>
<dbReference type="OrthoDB" id="2472181at2"/>
<name>A0A418KS49_9ACTN</name>
<dbReference type="Gene3D" id="3.40.50.150">
    <property type="entry name" value="Vaccinia Virus protein VP39"/>
    <property type="match status" value="1"/>
</dbReference>
<dbReference type="Proteomes" id="UP000284057">
    <property type="component" value="Unassembled WGS sequence"/>
</dbReference>
<sequence>MNGRQGWFDVWQAKGKRALAEGRSPGLRDLVALSGYDSPTSALDLNQYDRQLRHIVDSLAIGPDDHVYEVGCGAGALLWSLQNLCAGVGGSDYAPALVEIAAMVLDTDDLAVLEAREVPVEPRYDVVVSNGVFVYFPDAEYAWDVTERMAAKARRAVGIFDVNDLATREEHRAVRGAAYGHNAVRTEIGQLYLDRAGFVELAGRLGMTCVIEDSVMTGSANARFRYNVLMFHTGGRPR</sequence>
<evidence type="ECO:0000313" key="2">
    <source>
        <dbReference type="EMBL" id="RIQ25264.1"/>
    </source>
</evidence>
<gene>
    <name evidence="2" type="ORF">DY240_11270</name>
</gene>
<dbReference type="CDD" id="cd02440">
    <property type="entry name" value="AdoMet_MTases"/>
    <property type="match status" value="1"/>
</dbReference>
<dbReference type="GO" id="GO:0008168">
    <property type="term" value="F:methyltransferase activity"/>
    <property type="evidence" value="ECO:0007669"/>
    <property type="project" value="UniProtKB-KW"/>
</dbReference>
<accession>A0A418KS49</accession>
<evidence type="ECO:0000313" key="3">
    <source>
        <dbReference type="Proteomes" id="UP000284057"/>
    </source>
</evidence>
<dbReference type="EMBL" id="QUAL01000103">
    <property type="protein sequence ID" value="RIQ25264.1"/>
    <property type="molecule type" value="Genomic_DNA"/>
</dbReference>
<dbReference type="AlphaFoldDB" id="A0A418KS49"/>
<proteinExistence type="predicted"/>
<dbReference type="Pfam" id="PF08242">
    <property type="entry name" value="Methyltransf_12"/>
    <property type="match status" value="1"/>
</dbReference>
<evidence type="ECO:0000259" key="1">
    <source>
        <dbReference type="Pfam" id="PF08242"/>
    </source>
</evidence>
<dbReference type="RefSeq" id="WP_119659992.1">
    <property type="nucleotide sequence ID" value="NZ_QUAL01000103.1"/>
</dbReference>
<dbReference type="SUPFAM" id="SSF53335">
    <property type="entry name" value="S-adenosyl-L-methionine-dependent methyltransferases"/>
    <property type="match status" value="1"/>
</dbReference>